<feature type="compositionally biased region" description="Basic and acidic residues" evidence="1">
    <location>
        <begin position="1"/>
        <end position="22"/>
    </location>
</feature>
<feature type="region of interest" description="Disordered" evidence="1">
    <location>
        <begin position="1"/>
        <end position="77"/>
    </location>
</feature>
<evidence type="ECO:0000256" key="1">
    <source>
        <dbReference type="SAM" id="MobiDB-lite"/>
    </source>
</evidence>
<reference evidence="2 3" key="1">
    <citation type="submission" date="2020-03" db="EMBL/GenBank/DDBJ databases">
        <title>Whole genome shotgun sequence of Phytohabitans rumicis NBRC 108638.</title>
        <authorList>
            <person name="Komaki H."/>
            <person name="Tamura T."/>
        </authorList>
    </citation>
    <scope>NUCLEOTIDE SEQUENCE [LARGE SCALE GENOMIC DNA]</scope>
    <source>
        <strain evidence="2 3">NBRC 108638</strain>
    </source>
</reference>
<dbReference type="AlphaFoldDB" id="A0A6V8LF51"/>
<evidence type="ECO:0000313" key="2">
    <source>
        <dbReference type="EMBL" id="GFJ93239.1"/>
    </source>
</evidence>
<keyword evidence="3" id="KW-1185">Reference proteome</keyword>
<protein>
    <submittedName>
        <fullName evidence="2">Uncharacterized protein</fullName>
    </submittedName>
</protein>
<comment type="caution">
    <text evidence="2">The sequence shown here is derived from an EMBL/GenBank/DDBJ whole genome shotgun (WGS) entry which is preliminary data.</text>
</comment>
<sequence>MPSEEPIRLHLDAARWADDRPRSTPITQPDLLNPEVSNNNANHVPSTPTPNRSDVPNPVGKRARDALGHTPGGTSRTVLPAVGKVRQNVVAAMPVHYDQLVDTSAP</sequence>
<dbReference type="EMBL" id="BLPG01000001">
    <property type="protein sequence ID" value="GFJ93239.1"/>
    <property type="molecule type" value="Genomic_DNA"/>
</dbReference>
<reference evidence="2 3" key="2">
    <citation type="submission" date="2020-03" db="EMBL/GenBank/DDBJ databases">
        <authorList>
            <person name="Ichikawa N."/>
            <person name="Kimura A."/>
            <person name="Kitahashi Y."/>
            <person name="Uohara A."/>
        </authorList>
    </citation>
    <scope>NUCLEOTIDE SEQUENCE [LARGE SCALE GENOMIC DNA]</scope>
    <source>
        <strain evidence="2 3">NBRC 108638</strain>
    </source>
</reference>
<gene>
    <name evidence="2" type="ORF">Prum_068810</name>
</gene>
<proteinExistence type="predicted"/>
<name>A0A6V8LF51_9ACTN</name>
<accession>A0A6V8LF51</accession>
<feature type="compositionally biased region" description="Polar residues" evidence="1">
    <location>
        <begin position="35"/>
        <end position="54"/>
    </location>
</feature>
<dbReference type="Proteomes" id="UP000482960">
    <property type="component" value="Unassembled WGS sequence"/>
</dbReference>
<evidence type="ECO:0000313" key="3">
    <source>
        <dbReference type="Proteomes" id="UP000482960"/>
    </source>
</evidence>
<organism evidence="2 3">
    <name type="scientific">Phytohabitans rumicis</name>
    <dbReference type="NCBI Taxonomy" id="1076125"/>
    <lineage>
        <taxon>Bacteria</taxon>
        <taxon>Bacillati</taxon>
        <taxon>Actinomycetota</taxon>
        <taxon>Actinomycetes</taxon>
        <taxon>Micromonosporales</taxon>
        <taxon>Micromonosporaceae</taxon>
    </lineage>
</organism>